<evidence type="ECO:0000313" key="4">
    <source>
        <dbReference type="EMBL" id="ACL75496.1"/>
    </source>
</evidence>
<dbReference type="InterPro" id="IPR002772">
    <property type="entry name" value="Glyco_hydro_3_C"/>
</dbReference>
<dbReference type="Pfam" id="PF00933">
    <property type="entry name" value="Glyco_hydro_3"/>
    <property type="match status" value="1"/>
</dbReference>
<dbReference type="AlphaFoldDB" id="B8HZZ6"/>
<dbReference type="InterPro" id="IPR001764">
    <property type="entry name" value="Glyco_hydro_3_N"/>
</dbReference>
<feature type="domain" description="Fibronectin type III-like" evidence="3">
    <location>
        <begin position="641"/>
        <end position="711"/>
    </location>
</feature>
<reference evidence="4 5" key="1">
    <citation type="submission" date="2009-01" db="EMBL/GenBank/DDBJ databases">
        <title>Complete sequence of Clostridium cellulolyticum H10.</title>
        <authorList>
            <consortium name="US DOE Joint Genome Institute"/>
            <person name="Lucas S."/>
            <person name="Copeland A."/>
            <person name="Lapidus A."/>
            <person name="Glavina del Rio T."/>
            <person name="Dalin E."/>
            <person name="Tice H."/>
            <person name="Bruce D."/>
            <person name="Goodwin L."/>
            <person name="Pitluck S."/>
            <person name="Chertkov O."/>
            <person name="Saunders E."/>
            <person name="Brettin T."/>
            <person name="Detter J.C."/>
            <person name="Han C."/>
            <person name="Larimer F."/>
            <person name="Land M."/>
            <person name="Hauser L."/>
            <person name="Kyrpides N."/>
            <person name="Ivanova N."/>
            <person name="Zhou J."/>
            <person name="Richardson P."/>
        </authorList>
    </citation>
    <scope>NUCLEOTIDE SEQUENCE [LARGE SCALE GENOMIC DNA]</scope>
    <source>
        <strain evidence="5">ATCC 35319 / DSM 5812 / JCM 6584 / H10</strain>
    </source>
</reference>
<dbReference type="InterPro" id="IPR036881">
    <property type="entry name" value="Glyco_hydro_3_C_sf"/>
</dbReference>
<dbReference type="InterPro" id="IPR050288">
    <property type="entry name" value="Cellulose_deg_GH3"/>
</dbReference>
<name>B8HZZ6_RUMCH</name>
<dbReference type="InterPro" id="IPR017853">
    <property type="entry name" value="GH"/>
</dbReference>
<gene>
    <name evidence="4" type="ordered locus">Ccel_1139</name>
</gene>
<organism evidence="4 5">
    <name type="scientific">Ruminiclostridium cellulolyticum (strain ATCC 35319 / DSM 5812 / JCM 6584 / H10)</name>
    <name type="common">Clostridium cellulolyticum</name>
    <dbReference type="NCBI Taxonomy" id="394503"/>
    <lineage>
        <taxon>Bacteria</taxon>
        <taxon>Bacillati</taxon>
        <taxon>Bacillota</taxon>
        <taxon>Clostridia</taxon>
        <taxon>Eubacteriales</taxon>
        <taxon>Oscillospiraceae</taxon>
        <taxon>Ruminiclostridium</taxon>
    </lineage>
</organism>
<evidence type="ECO:0000256" key="2">
    <source>
        <dbReference type="ARBA" id="ARBA00022801"/>
    </source>
</evidence>
<dbReference type="PANTHER" id="PTHR42715">
    <property type="entry name" value="BETA-GLUCOSIDASE"/>
    <property type="match status" value="1"/>
</dbReference>
<keyword evidence="5" id="KW-1185">Reference proteome</keyword>
<sequence length="724" mass="80642">MAVNTRIFHCDEFFRLSREEKKEFQSIIQKELEENPIKHLDTEWGRFENLSPMSEEEIDRLAEEVLSEMTLEQKVYQMSCDNDARYAPLNPPRYNFIPYYAGEDLDLNIPAVKFTDGPTGIVMSYHATAFPVSIARGSTWDTELEERVGNVIGIEGRSGGANFFAGVCINLLRHPAWGRAQETYGEDTVLLGKMGAALTKGVQKHMMACVKHYAANSMENARFKVDVEMDERTLREIYLPHFKECVDAGAAAIMSAYNRVRGEWCGHHDYLLNQILNGEWGFKGFVMSDFIWGIRDTVDAANGGQCMEMYATQFFGKRLVDAVRDGKVDEIKIDAAVKRILREKIRFSFVGDKAQYSEEKMGCKEHAELAREVSEKSTILLKNEGLLPLEKDKIKKITVVGRLAVEPNTGDLKGSSAVFPPYVITPLQGILNEAGSGIEIKYADGRIPHQAQELSKDADVVVIIAGLTSLDEGEFITNGGDVGGDRKYLGLHPEDEDLIEAVSKANKNVIVVLQGGSTIIVEPWKNLAKAILIQWYPGMEGGTALANILFGKANPSAKLPITVPATPQQLPYFDMNATSIAYDYYHGYFLADKEKYPVSYPFGFGLSYTNYSYSNPKVTKNGDTITVSVDISNTGKIAGDEVVQLYIGYKGSKVERHVKDLKGFTKIHLEPGEKKTAIIEIDKEDLAYYCPESKQWVVEDIGYVALIGASSACKDLLKADFDLK</sequence>
<dbReference type="STRING" id="394503.Ccel_1139"/>
<dbReference type="Gene3D" id="3.40.50.1700">
    <property type="entry name" value="Glycoside hydrolase family 3 C-terminal domain"/>
    <property type="match status" value="1"/>
</dbReference>
<evidence type="ECO:0000259" key="3">
    <source>
        <dbReference type="SMART" id="SM01217"/>
    </source>
</evidence>
<dbReference type="GO" id="GO:0009251">
    <property type="term" value="P:glucan catabolic process"/>
    <property type="evidence" value="ECO:0007669"/>
    <property type="project" value="TreeGrafter"/>
</dbReference>
<comment type="similarity">
    <text evidence="1">Belongs to the glycosyl hydrolase 3 family.</text>
</comment>
<evidence type="ECO:0000313" key="5">
    <source>
        <dbReference type="Proteomes" id="UP000001349"/>
    </source>
</evidence>
<dbReference type="PRINTS" id="PR00133">
    <property type="entry name" value="GLHYDRLASE3"/>
</dbReference>
<dbReference type="Proteomes" id="UP000001349">
    <property type="component" value="Chromosome"/>
</dbReference>
<dbReference type="Pfam" id="PF01915">
    <property type="entry name" value="Glyco_hydro_3_C"/>
    <property type="match status" value="1"/>
</dbReference>
<dbReference type="Gene3D" id="2.60.40.10">
    <property type="entry name" value="Immunoglobulins"/>
    <property type="match status" value="1"/>
</dbReference>
<protein>
    <submittedName>
        <fullName evidence="4">Glycoside hydrolase family 3 domain protein</fullName>
    </submittedName>
</protein>
<dbReference type="CAZy" id="GH3">
    <property type="family name" value="Glycoside Hydrolase Family 3"/>
</dbReference>
<dbReference type="SUPFAM" id="SSF51445">
    <property type="entry name" value="(Trans)glycosidases"/>
    <property type="match status" value="1"/>
</dbReference>
<dbReference type="InterPro" id="IPR026891">
    <property type="entry name" value="Fn3-like"/>
</dbReference>
<proteinExistence type="inferred from homology"/>
<dbReference type="GO" id="GO:0008422">
    <property type="term" value="F:beta-glucosidase activity"/>
    <property type="evidence" value="ECO:0007669"/>
    <property type="project" value="UniProtKB-ARBA"/>
</dbReference>
<accession>B8HZZ6</accession>
<dbReference type="Pfam" id="PF14310">
    <property type="entry name" value="Fn3-like"/>
    <property type="match status" value="1"/>
</dbReference>
<evidence type="ECO:0000256" key="1">
    <source>
        <dbReference type="ARBA" id="ARBA00005336"/>
    </source>
</evidence>
<dbReference type="KEGG" id="cce:Ccel_1139"/>
<dbReference type="SUPFAM" id="SSF52279">
    <property type="entry name" value="Beta-D-glucan exohydrolase, C-terminal domain"/>
    <property type="match status" value="1"/>
</dbReference>
<dbReference type="EMBL" id="CP001348">
    <property type="protein sequence ID" value="ACL75496.1"/>
    <property type="molecule type" value="Genomic_DNA"/>
</dbReference>
<dbReference type="FunFam" id="2.60.40.10:FF:000495">
    <property type="entry name" value="Periplasmic beta-glucosidase"/>
    <property type="match status" value="1"/>
</dbReference>
<dbReference type="OrthoDB" id="9805821at2"/>
<keyword evidence="2 4" id="KW-0378">Hydrolase</keyword>
<dbReference type="eggNOG" id="COG1472">
    <property type="taxonomic scope" value="Bacteria"/>
</dbReference>
<dbReference type="InterPro" id="IPR013783">
    <property type="entry name" value="Ig-like_fold"/>
</dbReference>
<dbReference type="InterPro" id="IPR036962">
    <property type="entry name" value="Glyco_hydro_3_N_sf"/>
</dbReference>
<dbReference type="Gene3D" id="3.20.20.300">
    <property type="entry name" value="Glycoside hydrolase, family 3, N-terminal domain"/>
    <property type="match status" value="1"/>
</dbReference>
<dbReference type="RefSeq" id="WP_015924651.1">
    <property type="nucleotide sequence ID" value="NC_011898.1"/>
</dbReference>
<dbReference type="SMART" id="SM01217">
    <property type="entry name" value="Fn3_like"/>
    <property type="match status" value="1"/>
</dbReference>
<dbReference type="HOGENOM" id="CLU_004542_4_1_9"/>
<dbReference type="PANTHER" id="PTHR42715:SF3">
    <property type="entry name" value="BETA-GLUCOSIDASE B-RELATED"/>
    <property type="match status" value="1"/>
</dbReference>